<feature type="non-terminal residue" evidence="1">
    <location>
        <position position="1"/>
    </location>
</feature>
<feature type="non-terminal residue" evidence="1">
    <location>
        <position position="52"/>
    </location>
</feature>
<organism evidence="1 2">
    <name type="scientific">Pogonophryne albipinna</name>
    <dbReference type="NCBI Taxonomy" id="1090488"/>
    <lineage>
        <taxon>Eukaryota</taxon>
        <taxon>Metazoa</taxon>
        <taxon>Chordata</taxon>
        <taxon>Craniata</taxon>
        <taxon>Vertebrata</taxon>
        <taxon>Euteleostomi</taxon>
        <taxon>Actinopterygii</taxon>
        <taxon>Neopterygii</taxon>
        <taxon>Teleostei</taxon>
        <taxon>Neoteleostei</taxon>
        <taxon>Acanthomorphata</taxon>
        <taxon>Eupercaria</taxon>
        <taxon>Perciformes</taxon>
        <taxon>Notothenioidei</taxon>
        <taxon>Pogonophryne</taxon>
    </lineage>
</organism>
<evidence type="ECO:0000313" key="1">
    <source>
        <dbReference type="EMBL" id="KAJ4939078.1"/>
    </source>
</evidence>
<keyword evidence="2" id="KW-1185">Reference proteome</keyword>
<dbReference type="Proteomes" id="UP001219934">
    <property type="component" value="Unassembled WGS sequence"/>
</dbReference>
<dbReference type="EMBL" id="JAPTMU010000008">
    <property type="protein sequence ID" value="KAJ4939078.1"/>
    <property type="molecule type" value="Genomic_DNA"/>
</dbReference>
<proteinExistence type="predicted"/>
<sequence>ETERRSESSGTCSEATTTLSLPFLDTYHQWKQKSQTCPEVGNLIVLRSCHKQ</sequence>
<protein>
    <submittedName>
        <fullName evidence="1">Uncharacterized protein</fullName>
    </submittedName>
</protein>
<evidence type="ECO:0000313" key="2">
    <source>
        <dbReference type="Proteomes" id="UP001219934"/>
    </source>
</evidence>
<dbReference type="AlphaFoldDB" id="A0AAD6B957"/>
<reference evidence="1" key="1">
    <citation type="submission" date="2022-11" db="EMBL/GenBank/DDBJ databases">
        <title>Chromosome-level genome of Pogonophryne albipinna.</title>
        <authorList>
            <person name="Jo E."/>
        </authorList>
    </citation>
    <scope>NUCLEOTIDE SEQUENCE</scope>
    <source>
        <strain evidence="1">SGF0006</strain>
        <tissue evidence="1">Muscle</tissue>
    </source>
</reference>
<name>A0AAD6B957_9TELE</name>
<accession>A0AAD6B957</accession>
<gene>
    <name evidence="1" type="ORF">JOQ06_028540</name>
</gene>
<comment type="caution">
    <text evidence="1">The sequence shown here is derived from an EMBL/GenBank/DDBJ whole genome shotgun (WGS) entry which is preliminary data.</text>
</comment>